<evidence type="ECO:0000256" key="3">
    <source>
        <dbReference type="ARBA" id="ARBA00022755"/>
    </source>
</evidence>
<reference evidence="8 9" key="1">
    <citation type="journal article" date="2011" name="J. Bacteriol.">
        <title>Complete genome sequence and updated annotation of Desulfovibrio alaskensis G20.</title>
        <authorList>
            <person name="Hauser L.J."/>
            <person name="Land M.L."/>
            <person name="Brown S.D."/>
            <person name="Larimer F."/>
            <person name="Keller K.L."/>
            <person name="Rapp-Giles B.J."/>
            <person name="Price M.N."/>
            <person name="Lin M."/>
            <person name="Bruce D.C."/>
            <person name="Detter J.C."/>
            <person name="Tapia R."/>
            <person name="Han C.S."/>
            <person name="Goodwin L.A."/>
            <person name="Cheng J.F."/>
            <person name="Pitluck S."/>
            <person name="Copeland A."/>
            <person name="Lucas S."/>
            <person name="Nolan M."/>
            <person name="Lapidus A.L."/>
            <person name="Palumbo A.V."/>
            <person name="Wall J.D."/>
        </authorList>
    </citation>
    <scope>NUCLEOTIDE SEQUENCE [LARGE SCALE GENOMIC DNA]</scope>
    <source>
        <strain evidence="9">ATCC BAA 1058 / DSM 17464 / G20</strain>
    </source>
</reference>
<dbReference type="eggNOG" id="COG0299">
    <property type="taxonomic scope" value="Bacteria"/>
</dbReference>
<keyword evidence="2 6" id="KW-0808">Transferase</keyword>
<name>Q30XG6_OLEA2</name>
<comment type="catalytic activity">
    <reaction evidence="5 6">
        <text>N(1)-(5-phospho-beta-D-ribosyl)glycinamide + (6R)-10-formyltetrahydrofolate = N(2)-formyl-N(1)-(5-phospho-beta-D-ribosyl)glycinamide + (6S)-5,6,7,8-tetrahydrofolate + H(+)</text>
        <dbReference type="Rhea" id="RHEA:15053"/>
        <dbReference type="ChEBI" id="CHEBI:15378"/>
        <dbReference type="ChEBI" id="CHEBI:57453"/>
        <dbReference type="ChEBI" id="CHEBI:143788"/>
        <dbReference type="ChEBI" id="CHEBI:147286"/>
        <dbReference type="ChEBI" id="CHEBI:195366"/>
        <dbReference type="EC" id="2.1.2.2"/>
    </reaction>
</comment>
<dbReference type="Gene3D" id="3.40.50.170">
    <property type="entry name" value="Formyl transferase, N-terminal domain"/>
    <property type="match status" value="1"/>
</dbReference>
<evidence type="ECO:0000256" key="4">
    <source>
        <dbReference type="ARBA" id="ARBA00038440"/>
    </source>
</evidence>
<dbReference type="PANTHER" id="PTHR43369">
    <property type="entry name" value="PHOSPHORIBOSYLGLYCINAMIDE FORMYLTRANSFERASE"/>
    <property type="match status" value="1"/>
</dbReference>
<comment type="pathway">
    <text evidence="1 6">Purine metabolism; IMP biosynthesis via de novo pathway; N(2)-formyl-N(1)-(5-phospho-D-ribosyl)glycinamide from N(1)-(5-phospho-D-ribosyl)glycinamide (10-formyl THF route): step 1/1.</text>
</comment>
<dbReference type="PROSITE" id="PS00373">
    <property type="entry name" value="GART"/>
    <property type="match status" value="1"/>
</dbReference>
<dbReference type="PANTHER" id="PTHR43369:SF2">
    <property type="entry name" value="PHOSPHORIBOSYLGLYCINAMIDE FORMYLTRANSFERASE"/>
    <property type="match status" value="1"/>
</dbReference>
<dbReference type="GO" id="GO:0004644">
    <property type="term" value="F:phosphoribosylglycinamide formyltransferase activity"/>
    <property type="evidence" value="ECO:0007669"/>
    <property type="project" value="UniProtKB-UniRule"/>
</dbReference>
<comment type="function">
    <text evidence="6">Catalyzes the transfer of a formyl group from 10-formyltetrahydrofolate to 5-phospho-ribosyl-glycinamide (GAR), producing 5-phospho-ribosyl-N-formylglycinamide (FGAR) and tetrahydrofolate.</text>
</comment>
<evidence type="ECO:0000256" key="1">
    <source>
        <dbReference type="ARBA" id="ARBA00005054"/>
    </source>
</evidence>
<dbReference type="AlphaFoldDB" id="Q30XG6"/>
<accession>Q30XG6</accession>
<dbReference type="InterPro" id="IPR002376">
    <property type="entry name" value="Formyl_transf_N"/>
</dbReference>
<dbReference type="EMBL" id="CP000112">
    <property type="protein sequence ID" value="ABB39630.1"/>
    <property type="molecule type" value="Genomic_DNA"/>
</dbReference>
<dbReference type="STRING" id="207559.Dde_2835"/>
<evidence type="ECO:0000259" key="7">
    <source>
        <dbReference type="Pfam" id="PF00551"/>
    </source>
</evidence>
<dbReference type="HOGENOM" id="CLU_038395_1_1_7"/>
<keyword evidence="3 6" id="KW-0658">Purine biosynthesis</keyword>
<evidence type="ECO:0000313" key="8">
    <source>
        <dbReference type="EMBL" id="ABB39630.1"/>
    </source>
</evidence>
<dbReference type="Proteomes" id="UP000002710">
    <property type="component" value="Chromosome"/>
</dbReference>
<dbReference type="KEGG" id="dde:Dde_2835"/>
<keyword evidence="9" id="KW-1185">Reference proteome</keyword>
<protein>
    <recommendedName>
        <fullName evidence="6">Phosphoribosylglycinamide formyltransferase</fullName>
        <ecNumber evidence="6">2.1.2.2</ecNumber>
    </recommendedName>
    <alternativeName>
        <fullName evidence="6">5'-phosphoribosylglycinamide transformylase</fullName>
    </alternativeName>
    <alternativeName>
        <fullName evidence="6">GAR transformylase</fullName>
        <shortName evidence="6">GART</shortName>
    </alternativeName>
</protein>
<feature type="site" description="Raises pKa of active site His" evidence="6">
    <location>
        <position position="146"/>
    </location>
</feature>
<dbReference type="GO" id="GO:0005829">
    <property type="term" value="C:cytosol"/>
    <property type="evidence" value="ECO:0007669"/>
    <property type="project" value="TreeGrafter"/>
</dbReference>
<organism evidence="8 9">
    <name type="scientific">Oleidesulfovibrio alaskensis (strain ATCC BAA-1058 / DSM 17464 / G20)</name>
    <name type="common">Desulfovibrio alaskensis</name>
    <dbReference type="NCBI Taxonomy" id="207559"/>
    <lineage>
        <taxon>Bacteria</taxon>
        <taxon>Pseudomonadati</taxon>
        <taxon>Thermodesulfobacteriota</taxon>
        <taxon>Desulfovibrionia</taxon>
        <taxon>Desulfovibrionales</taxon>
        <taxon>Desulfovibrionaceae</taxon>
        <taxon>Oleidesulfovibrio</taxon>
    </lineage>
</organism>
<dbReference type="RefSeq" id="WP_011368635.1">
    <property type="nucleotide sequence ID" value="NC_007519.1"/>
</dbReference>
<dbReference type="InterPro" id="IPR004607">
    <property type="entry name" value="GART"/>
</dbReference>
<comment type="similarity">
    <text evidence="4 6">Belongs to the GART family.</text>
</comment>
<dbReference type="GO" id="GO:0006189">
    <property type="term" value="P:'de novo' IMP biosynthetic process"/>
    <property type="evidence" value="ECO:0007669"/>
    <property type="project" value="UniProtKB-UniRule"/>
</dbReference>
<dbReference type="NCBIfam" id="TIGR00639">
    <property type="entry name" value="PurN"/>
    <property type="match status" value="1"/>
</dbReference>
<gene>
    <name evidence="6" type="primary">purN</name>
    <name evidence="8" type="ordered locus">Dde_2835</name>
</gene>
<dbReference type="SUPFAM" id="SSF53328">
    <property type="entry name" value="Formyltransferase"/>
    <property type="match status" value="1"/>
</dbReference>
<evidence type="ECO:0000256" key="5">
    <source>
        <dbReference type="ARBA" id="ARBA00047664"/>
    </source>
</evidence>
<evidence type="ECO:0000256" key="6">
    <source>
        <dbReference type="HAMAP-Rule" id="MF_01930"/>
    </source>
</evidence>
<evidence type="ECO:0000256" key="2">
    <source>
        <dbReference type="ARBA" id="ARBA00022679"/>
    </source>
</evidence>
<evidence type="ECO:0000313" key="9">
    <source>
        <dbReference type="Proteomes" id="UP000002710"/>
    </source>
</evidence>
<dbReference type="Pfam" id="PF00551">
    <property type="entry name" value="Formyl_trans_N"/>
    <property type="match status" value="1"/>
</dbReference>
<dbReference type="CDD" id="cd08645">
    <property type="entry name" value="FMT_core_GART"/>
    <property type="match status" value="1"/>
</dbReference>
<feature type="binding site" evidence="6">
    <location>
        <begin position="91"/>
        <end position="94"/>
    </location>
    <ligand>
        <name>(6R)-10-formyltetrahydrofolate</name>
        <dbReference type="ChEBI" id="CHEBI:195366"/>
    </ligand>
</feature>
<feature type="domain" description="Formyl transferase N-terminal" evidence="7">
    <location>
        <begin position="4"/>
        <end position="183"/>
    </location>
</feature>
<feature type="binding site" evidence="6">
    <location>
        <position position="66"/>
    </location>
    <ligand>
        <name>(6R)-10-formyltetrahydrofolate</name>
        <dbReference type="ChEBI" id="CHEBI:195366"/>
    </ligand>
</feature>
<dbReference type="EC" id="2.1.2.2" evidence="6"/>
<dbReference type="HAMAP" id="MF_01930">
    <property type="entry name" value="PurN"/>
    <property type="match status" value="1"/>
</dbReference>
<dbReference type="InterPro" id="IPR001555">
    <property type="entry name" value="GART_AS"/>
</dbReference>
<dbReference type="UniPathway" id="UPA00074">
    <property type="reaction ID" value="UER00126"/>
</dbReference>
<feature type="binding site" evidence="6">
    <location>
        <begin position="13"/>
        <end position="15"/>
    </location>
    <ligand>
        <name>N(1)-(5-phospho-beta-D-ribosyl)glycinamide</name>
        <dbReference type="ChEBI" id="CHEBI:143788"/>
    </ligand>
</feature>
<proteinExistence type="inferred from homology"/>
<sequence length="224" mass="23872">MPLQLAVLASGNGSNLQAVLDRAAQGVLDVEVRLVASNKEDACALDRARRAGIPVWARNHGSFAGREEFDAALVDAIRASGADTIMLAGYMRLLTPYFLNAFPGRVLNVHPALLPSFPGVRGVADAVEYGVRVAGCTVHFVDEIMDHGPVIIQAAVPVSACDSRDDVLQRVHAAEHRIYPQALQWLAEGRLSLQGRVVHLAPSRRPAAGAAADMLVSPALEQGF</sequence>
<feature type="binding site" evidence="6">
    <location>
        <position position="108"/>
    </location>
    <ligand>
        <name>(6R)-10-formyltetrahydrofolate</name>
        <dbReference type="ChEBI" id="CHEBI:195366"/>
    </ligand>
</feature>
<feature type="active site" description="Proton donor" evidence="6">
    <location>
        <position position="110"/>
    </location>
</feature>
<dbReference type="InterPro" id="IPR036477">
    <property type="entry name" value="Formyl_transf_N_sf"/>
</dbReference>